<dbReference type="EMBL" id="JANDJP010000008">
    <property type="protein sequence ID" value="MDF9914084.1"/>
    <property type="molecule type" value="Genomic_DNA"/>
</dbReference>
<evidence type="ECO:0000313" key="7">
    <source>
        <dbReference type="EMBL" id="MDF9914084.1"/>
    </source>
</evidence>
<feature type="transmembrane region" description="Helical" evidence="5">
    <location>
        <begin position="42"/>
        <end position="65"/>
    </location>
</feature>
<organism evidence="7 8">
    <name type="scientific">Furfurilactobacillus milii</name>
    <dbReference type="NCBI Taxonomy" id="2888272"/>
    <lineage>
        <taxon>Bacteria</taxon>
        <taxon>Bacillati</taxon>
        <taxon>Bacillota</taxon>
        <taxon>Bacilli</taxon>
        <taxon>Lactobacillales</taxon>
        <taxon>Lactobacillaceae</taxon>
        <taxon>Furfurilactobacillus</taxon>
    </lineage>
</organism>
<evidence type="ECO:0000256" key="5">
    <source>
        <dbReference type="SAM" id="Phobius"/>
    </source>
</evidence>
<accession>A0ABT6DAD3</accession>
<evidence type="ECO:0000256" key="4">
    <source>
        <dbReference type="ARBA" id="ARBA00023136"/>
    </source>
</evidence>
<sequence length="106" mass="11969">MHDCQTCSNFYRRYHDKYDLLQDEFRIVRETMDATISAVSSVAQAIFVSGMTIIGGFSAIIFVSFPVLKSFGLITVIDTGFSLISALTILPVIIVFMHRGDKWKRV</sequence>
<comment type="caution">
    <text evidence="7">The sequence shown here is derived from an EMBL/GenBank/DDBJ whole genome shotgun (WGS) entry which is preliminary data.</text>
</comment>
<protein>
    <submittedName>
        <fullName evidence="7">MMPL family transporter</fullName>
    </submittedName>
</protein>
<evidence type="ECO:0000256" key="3">
    <source>
        <dbReference type="ARBA" id="ARBA00022989"/>
    </source>
</evidence>
<name>A0ABT6DAD3_9LACO</name>
<dbReference type="InterPro" id="IPR004869">
    <property type="entry name" value="MMPL_dom"/>
</dbReference>
<keyword evidence="4 5" id="KW-0472">Membrane</keyword>
<comment type="subcellular location">
    <subcellularLocation>
        <location evidence="1">Membrane</location>
        <topology evidence="1">Multi-pass membrane protein</topology>
    </subcellularLocation>
</comment>
<evidence type="ECO:0000256" key="2">
    <source>
        <dbReference type="ARBA" id="ARBA00022692"/>
    </source>
</evidence>
<dbReference type="Pfam" id="PF03176">
    <property type="entry name" value="MMPL"/>
    <property type="match status" value="1"/>
</dbReference>
<reference evidence="7" key="1">
    <citation type="submission" date="2022-06" db="EMBL/GenBank/DDBJ databases">
        <title>Antifungal cultures and metabolites of lactic acid bacteria for use in dairy fermentations.</title>
        <authorList>
            <person name="Zhao Z."/>
            <person name="Gaenzle M."/>
        </authorList>
    </citation>
    <scope>NUCLEOTIDE SEQUENCE</scope>
    <source>
        <strain evidence="7">FUA3126</strain>
    </source>
</reference>
<dbReference type="SUPFAM" id="SSF82866">
    <property type="entry name" value="Multidrug efflux transporter AcrB transmembrane domain"/>
    <property type="match status" value="1"/>
</dbReference>
<gene>
    <name evidence="7" type="ORF">NNA32_07450</name>
</gene>
<evidence type="ECO:0000259" key="6">
    <source>
        <dbReference type="Pfam" id="PF03176"/>
    </source>
</evidence>
<keyword evidence="8" id="KW-1185">Reference proteome</keyword>
<proteinExistence type="predicted"/>
<dbReference type="Proteomes" id="UP001152867">
    <property type="component" value="Unassembled WGS sequence"/>
</dbReference>
<evidence type="ECO:0000256" key="1">
    <source>
        <dbReference type="ARBA" id="ARBA00004141"/>
    </source>
</evidence>
<evidence type="ECO:0000313" key="8">
    <source>
        <dbReference type="Proteomes" id="UP001152867"/>
    </source>
</evidence>
<feature type="transmembrane region" description="Helical" evidence="5">
    <location>
        <begin position="71"/>
        <end position="96"/>
    </location>
</feature>
<dbReference type="RefSeq" id="WP_225439134.1">
    <property type="nucleotide sequence ID" value="NZ_JAIWJF010000001.1"/>
</dbReference>
<dbReference type="Gene3D" id="1.20.1640.10">
    <property type="entry name" value="Multidrug efflux transporter AcrB transmembrane domain"/>
    <property type="match status" value="1"/>
</dbReference>
<keyword evidence="3 5" id="KW-1133">Transmembrane helix</keyword>
<keyword evidence="2 5" id="KW-0812">Transmembrane</keyword>
<feature type="domain" description="Membrane transport protein MMPL" evidence="6">
    <location>
        <begin position="22"/>
        <end position="100"/>
    </location>
</feature>